<dbReference type="EMBL" id="JACHLR010000011">
    <property type="protein sequence ID" value="MBB4859365.1"/>
    <property type="molecule type" value="Genomic_DNA"/>
</dbReference>
<name>A0A7W7KB56_9SPHN</name>
<accession>A0A7W7KB56</accession>
<dbReference type="GO" id="GO:0008233">
    <property type="term" value="F:peptidase activity"/>
    <property type="evidence" value="ECO:0007669"/>
    <property type="project" value="UniProtKB-KW"/>
</dbReference>
<protein>
    <submittedName>
        <fullName evidence="1">Putative Zn-dependent protease with MMP-like domain</fullName>
    </submittedName>
</protein>
<proteinExistence type="predicted"/>
<dbReference type="InterPro" id="IPR010428">
    <property type="entry name" value="Zincin_1"/>
</dbReference>
<dbReference type="SUPFAM" id="SSF55486">
    <property type="entry name" value="Metalloproteases ('zincins'), catalytic domain"/>
    <property type="match status" value="1"/>
</dbReference>
<dbReference type="Pfam" id="PF06262">
    <property type="entry name" value="Zincin_1"/>
    <property type="match status" value="1"/>
</dbReference>
<reference evidence="1 2" key="1">
    <citation type="submission" date="2020-08" db="EMBL/GenBank/DDBJ databases">
        <title>Functional genomics of gut bacteria from endangered species of beetles.</title>
        <authorList>
            <person name="Carlos-Shanley C."/>
        </authorList>
    </citation>
    <scope>NUCLEOTIDE SEQUENCE [LARGE SCALE GENOMIC DNA]</scope>
    <source>
        <strain evidence="1 2">S00245</strain>
    </source>
</reference>
<sequence length="129" mass="14200">MTGPAPTAAVLEALAHEAFTRIPEPFARHLDGIRVLVEEFADDATLEAVGLDDAWELSGVYQGYSMDKESVWSSGHMPPVIRLFRQPLLAEWCETGVALDELVTHVVIHEVGHHFGLSDEQMHALEAKA</sequence>
<dbReference type="InterPro" id="IPR038555">
    <property type="entry name" value="Zincin_1_sf"/>
</dbReference>
<dbReference type="Gene3D" id="3.30.2010.20">
    <property type="match status" value="1"/>
</dbReference>
<dbReference type="AlphaFoldDB" id="A0A7W7KB56"/>
<dbReference type="RefSeq" id="WP_184246121.1">
    <property type="nucleotide sequence ID" value="NZ_JACHLR010000011.1"/>
</dbReference>
<keyword evidence="1" id="KW-0378">Hydrolase</keyword>
<keyword evidence="2" id="KW-1185">Reference proteome</keyword>
<evidence type="ECO:0000313" key="1">
    <source>
        <dbReference type="EMBL" id="MBB4859365.1"/>
    </source>
</evidence>
<dbReference type="Proteomes" id="UP000555448">
    <property type="component" value="Unassembled WGS sequence"/>
</dbReference>
<dbReference type="GO" id="GO:0006508">
    <property type="term" value="P:proteolysis"/>
    <property type="evidence" value="ECO:0007669"/>
    <property type="project" value="UniProtKB-KW"/>
</dbReference>
<dbReference type="CDD" id="cd12952">
    <property type="entry name" value="MMP_ACEL2062"/>
    <property type="match status" value="1"/>
</dbReference>
<gene>
    <name evidence="1" type="ORF">HNO88_002694</name>
</gene>
<evidence type="ECO:0000313" key="2">
    <source>
        <dbReference type="Proteomes" id="UP000555448"/>
    </source>
</evidence>
<organism evidence="1 2">
    <name type="scientific">Novosphingobium chloroacetimidivorans</name>
    <dbReference type="NCBI Taxonomy" id="1428314"/>
    <lineage>
        <taxon>Bacteria</taxon>
        <taxon>Pseudomonadati</taxon>
        <taxon>Pseudomonadota</taxon>
        <taxon>Alphaproteobacteria</taxon>
        <taxon>Sphingomonadales</taxon>
        <taxon>Sphingomonadaceae</taxon>
        <taxon>Novosphingobium</taxon>
    </lineage>
</organism>
<comment type="caution">
    <text evidence="1">The sequence shown here is derived from an EMBL/GenBank/DDBJ whole genome shotgun (WGS) entry which is preliminary data.</text>
</comment>
<keyword evidence="1" id="KW-0645">Protease</keyword>